<gene>
    <name evidence="3" type="ORF">PIBRA_LOCUS6947</name>
</gene>
<proteinExistence type="predicted"/>
<dbReference type="SMART" id="SM00595">
    <property type="entry name" value="MADF"/>
    <property type="match status" value="1"/>
</dbReference>
<evidence type="ECO:0000313" key="4">
    <source>
        <dbReference type="Proteomes" id="UP001152562"/>
    </source>
</evidence>
<feature type="domain" description="MADF" evidence="2">
    <location>
        <begin position="31"/>
        <end position="122"/>
    </location>
</feature>
<dbReference type="EMBL" id="CALOZG010000010">
    <property type="protein sequence ID" value="CAH4030281.1"/>
    <property type="molecule type" value="Genomic_DNA"/>
</dbReference>
<protein>
    <recommendedName>
        <fullName evidence="2">MADF domain-containing protein</fullName>
    </recommendedName>
</protein>
<name>A0A9P0XD08_PIEBR</name>
<dbReference type="Pfam" id="PF10545">
    <property type="entry name" value="MADF_DNA_bdg"/>
    <property type="match status" value="1"/>
</dbReference>
<evidence type="ECO:0000256" key="1">
    <source>
        <dbReference type="SAM" id="MobiDB-lite"/>
    </source>
</evidence>
<feature type="region of interest" description="Disordered" evidence="1">
    <location>
        <begin position="223"/>
        <end position="256"/>
    </location>
</feature>
<sequence length="274" mass="31577">MARRVRVRKDLSKKQKDVGRLVDTGQADDRRLIRLVQARPVLYARNNMPVASYYTSVKRQWQEVAQEMDWTVAEVRRKWSHIRNSYSRHLRNEMHGACTSRGRMVSKWYLADDLEFLRDHMATDARSVPYPSFAPTLLDLDSADDAHDVKPLLSPAWFMTPPLAPRASSDDGCGSAFGSEESSSYFQFFRGLHADYQMLCGSRQRAFQRRCLAVLHELLDERDSVRPPPVSDDESEAKAPEVEPTDYTSTTYDDTRNMQFLREEDSQGLKLHPT</sequence>
<dbReference type="InterPro" id="IPR006578">
    <property type="entry name" value="MADF-dom"/>
</dbReference>
<dbReference type="PANTHER" id="PTHR12243:SF67">
    <property type="entry name" value="COREPRESSOR OF PANGOLIN, ISOFORM A-RELATED"/>
    <property type="match status" value="1"/>
</dbReference>
<keyword evidence="4" id="KW-1185">Reference proteome</keyword>
<dbReference type="PANTHER" id="PTHR12243">
    <property type="entry name" value="MADF DOMAIN TRANSCRIPTION FACTOR"/>
    <property type="match status" value="1"/>
</dbReference>
<dbReference type="Proteomes" id="UP001152562">
    <property type="component" value="Unassembled WGS sequence"/>
</dbReference>
<dbReference type="AlphaFoldDB" id="A0A9P0XD08"/>
<reference evidence="3" key="1">
    <citation type="submission" date="2022-05" db="EMBL/GenBank/DDBJ databases">
        <authorList>
            <person name="Okamura Y."/>
        </authorList>
    </citation>
    <scope>NUCLEOTIDE SEQUENCE</scope>
</reference>
<dbReference type="PROSITE" id="PS51029">
    <property type="entry name" value="MADF"/>
    <property type="match status" value="1"/>
</dbReference>
<evidence type="ECO:0000313" key="3">
    <source>
        <dbReference type="EMBL" id="CAH4030281.1"/>
    </source>
</evidence>
<organism evidence="3 4">
    <name type="scientific">Pieris brassicae</name>
    <name type="common">White butterfly</name>
    <name type="synonym">Large white butterfly</name>
    <dbReference type="NCBI Taxonomy" id="7116"/>
    <lineage>
        <taxon>Eukaryota</taxon>
        <taxon>Metazoa</taxon>
        <taxon>Ecdysozoa</taxon>
        <taxon>Arthropoda</taxon>
        <taxon>Hexapoda</taxon>
        <taxon>Insecta</taxon>
        <taxon>Pterygota</taxon>
        <taxon>Neoptera</taxon>
        <taxon>Endopterygota</taxon>
        <taxon>Lepidoptera</taxon>
        <taxon>Glossata</taxon>
        <taxon>Ditrysia</taxon>
        <taxon>Papilionoidea</taxon>
        <taxon>Pieridae</taxon>
        <taxon>Pierinae</taxon>
        <taxon>Pieris</taxon>
    </lineage>
</organism>
<accession>A0A9P0XD08</accession>
<evidence type="ECO:0000259" key="2">
    <source>
        <dbReference type="PROSITE" id="PS51029"/>
    </source>
</evidence>
<comment type="caution">
    <text evidence="3">The sequence shown here is derived from an EMBL/GenBank/DDBJ whole genome shotgun (WGS) entry which is preliminary data.</text>
</comment>
<dbReference type="InterPro" id="IPR039353">
    <property type="entry name" value="TF_Adf1"/>
</dbReference>